<dbReference type="PIRSF" id="PIRSF006305">
    <property type="entry name" value="Maf"/>
    <property type="match status" value="1"/>
</dbReference>
<gene>
    <name evidence="4" type="primary">maf</name>
    <name evidence="4" type="ORF">CUN85_07160</name>
</gene>
<feature type="active site" description="Proton acceptor" evidence="3">
    <location>
        <position position="70"/>
    </location>
</feature>
<evidence type="ECO:0000256" key="1">
    <source>
        <dbReference type="ARBA" id="ARBA00001968"/>
    </source>
</evidence>
<dbReference type="GO" id="GO:0036218">
    <property type="term" value="F:dTTP diphosphatase activity"/>
    <property type="evidence" value="ECO:0007669"/>
    <property type="project" value="RHEA"/>
</dbReference>
<keyword evidence="3" id="KW-0963">Cytoplasm</keyword>
<dbReference type="PANTHER" id="PTHR43213:SF5">
    <property type="entry name" value="BIFUNCTIONAL DTTP_UTP PYROPHOSPHATASE_METHYLTRANSFERASE PROTEIN-RELATED"/>
    <property type="match status" value="1"/>
</dbReference>
<comment type="subcellular location">
    <subcellularLocation>
        <location evidence="3">Cytoplasm</location>
    </subcellularLocation>
</comment>
<name>A0A4E0QA12_9EURY</name>
<dbReference type="PANTHER" id="PTHR43213">
    <property type="entry name" value="BIFUNCTIONAL DTTP/UTP PYROPHOSPHATASE/METHYLTRANSFERASE PROTEIN-RELATED"/>
    <property type="match status" value="1"/>
</dbReference>
<dbReference type="RefSeq" id="WP_135389637.1">
    <property type="nucleotide sequence ID" value="NZ_PGGK01000006.1"/>
</dbReference>
<dbReference type="GO" id="GO:0036221">
    <property type="term" value="F:UTP diphosphatase activity"/>
    <property type="evidence" value="ECO:0007669"/>
    <property type="project" value="RHEA"/>
</dbReference>
<evidence type="ECO:0000313" key="5">
    <source>
        <dbReference type="Proteomes" id="UP000297295"/>
    </source>
</evidence>
<feature type="site" description="Important for substrate specificity" evidence="3">
    <location>
        <position position="71"/>
    </location>
</feature>
<comment type="function">
    <text evidence="3">Nucleoside triphosphate pyrophosphatase that hydrolyzes dTTP and UTP. May have a dual role in cell division arrest and in preventing the incorporation of modified nucleotides into cellular nucleic acids.</text>
</comment>
<comment type="caution">
    <text evidence="3">Lacks conserved residue(s) required for the propagation of feature annotation.</text>
</comment>
<dbReference type="EMBL" id="PGGK01000006">
    <property type="protein sequence ID" value="TGC09142.1"/>
    <property type="molecule type" value="Genomic_DNA"/>
</dbReference>
<reference evidence="4 5" key="1">
    <citation type="submission" date="2017-11" db="EMBL/GenBank/DDBJ databases">
        <title>Isolation and Characterization of Methanogenic Archaea from Saline Meromictic Lake at Siberia.</title>
        <authorList>
            <person name="Shen Y."/>
            <person name="Huang H.-H."/>
            <person name="Lai M.-C."/>
            <person name="Chen S.-C."/>
        </authorList>
    </citation>
    <scope>NUCLEOTIDE SEQUENCE [LARGE SCALE GENOMIC DNA]</scope>
    <source>
        <strain evidence="4 5">SY-01</strain>
    </source>
</reference>
<keyword evidence="5" id="KW-1185">Reference proteome</keyword>
<dbReference type="AlphaFoldDB" id="A0A4E0QA12"/>
<evidence type="ECO:0000313" key="4">
    <source>
        <dbReference type="EMBL" id="TGC09142.1"/>
    </source>
</evidence>
<sequence>MERIILASASPRRKELLKMLTGDRFQVFTSSYDEGTAQKSDPAELVTRNSLGKAREVARHFNDGVIISADTVVLCREEILGKPDNAAMAKGMLRKVSGQQVQAITGITVLDVSRNREITRHEITNLWIKQLSEEDVESYVNSGEPFGKAGAFAVQGKGALFVERIEGDFFNAVGLPLFRLGRMLKEMGIQL</sequence>
<evidence type="ECO:0000256" key="3">
    <source>
        <dbReference type="HAMAP-Rule" id="MF_00528"/>
    </source>
</evidence>
<comment type="caution">
    <text evidence="4">The sequence shown here is derived from an EMBL/GenBank/DDBJ whole genome shotgun (WGS) entry which is preliminary data.</text>
</comment>
<dbReference type="Gene3D" id="3.90.950.10">
    <property type="match status" value="1"/>
</dbReference>
<dbReference type="EC" id="3.6.1.9" evidence="3"/>
<dbReference type="SUPFAM" id="SSF52972">
    <property type="entry name" value="ITPase-like"/>
    <property type="match status" value="1"/>
</dbReference>
<evidence type="ECO:0000256" key="2">
    <source>
        <dbReference type="ARBA" id="ARBA00022801"/>
    </source>
</evidence>
<dbReference type="Proteomes" id="UP000297295">
    <property type="component" value="Unassembled WGS sequence"/>
</dbReference>
<comment type="catalytic activity">
    <reaction evidence="3">
        <text>UTP + H2O = UMP + diphosphate + H(+)</text>
        <dbReference type="Rhea" id="RHEA:29395"/>
        <dbReference type="ChEBI" id="CHEBI:15377"/>
        <dbReference type="ChEBI" id="CHEBI:15378"/>
        <dbReference type="ChEBI" id="CHEBI:33019"/>
        <dbReference type="ChEBI" id="CHEBI:46398"/>
        <dbReference type="ChEBI" id="CHEBI:57865"/>
        <dbReference type="EC" id="3.6.1.9"/>
    </reaction>
</comment>
<dbReference type="NCBIfam" id="TIGR00172">
    <property type="entry name" value="maf"/>
    <property type="match status" value="1"/>
</dbReference>
<dbReference type="OrthoDB" id="45223at2157"/>
<comment type="similarity">
    <text evidence="3">Belongs to the Maf family. YhdE subfamily.</text>
</comment>
<dbReference type="NCBIfam" id="NF010945">
    <property type="entry name" value="PRK14365.1"/>
    <property type="match status" value="1"/>
</dbReference>
<dbReference type="InterPro" id="IPR029001">
    <property type="entry name" value="ITPase-like_fam"/>
</dbReference>
<organism evidence="4 5">
    <name type="scientific">Methanolobus halotolerans</name>
    <dbReference type="NCBI Taxonomy" id="2052935"/>
    <lineage>
        <taxon>Archaea</taxon>
        <taxon>Methanobacteriati</taxon>
        <taxon>Methanobacteriota</taxon>
        <taxon>Stenosarchaea group</taxon>
        <taxon>Methanomicrobia</taxon>
        <taxon>Methanosarcinales</taxon>
        <taxon>Methanosarcinaceae</taxon>
        <taxon>Methanolobus</taxon>
    </lineage>
</organism>
<dbReference type="InterPro" id="IPR003697">
    <property type="entry name" value="Maf-like"/>
</dbReference>
<feature type="site" description="Important for substrate specificity" evidence="3">
    <location>
        <position position="12"/>
    </location>
</feature>
<proteinExistence type="inferred from homology"/>
<keyword evidence="2 3" id="KW-0378">Hydrolase</keyword>
<protein>
    <recommendedName>
        <fullName evidence="3">dTTP/UTP pyrophosphatase</fullName>
        <shortName evidence="3">dTTPase/UTPase</shortName>
        <ecNumber evidence="3">3.6.1.9</ecNumber>
    </recommendedName>
    <alternativeName>
        <fullName evidence="3">Nucleoside triphosphate pyrophosphatase</fullName>
    </alternativeName>
    <alternativeName>
        <fullName evidence="3">Nucleotide pyrophosphatase</fullName>
        <shortName evidence="3">Nucleotide PPase</shortName>
    </alternativeName>
</protein>
<dbReference type="GO" id="GO:0005737">
    <property type="term" value="C:cytoplasm"/>
    <property type="evidence" value="ECO:0007669"/>
    <property type="project" value="UniProtKB-SubCell"/>
</dbReference>
<dbReference type="GO" id="GO:0009117">
    <property type="term" value="P:nucleotide metabolic process"/>
    <property type="evidence" value="ECO:0007669"/>
    <property type="project" value="UniProtKB-KW"/>
</dbReference>
<comment type="cofactor">
    <cofactor evidence="1 3">
        <name>a divalent metal cation</name>
        <dbReference type="ChEBI" id="CHEBI:60240"/>
    </cofactor>
</comment>
<accession>A0A4E0QA12</accession>
<dbReference type="HAMAP" id="MF_00528">
    <property type="entry name" value="Maf"/>
    <property type="match status" value="1"/>
</dbReference>
<dbReference type="Pfam" id="PF02545">
    <property type="entry name" value="Maf"/>
    <property type="match status" value="1"/>
</dbReference>
<dbReference type="CDD" id="cd00555">
    <property type="entry name" value="Maf"/>
    <property type="match status" value="1"/>
</dbReference>
<comment type="catalytic activity">
    <reaction evidence="3">
        <text>dTTP + H2O = dTMP + diphosphate + H(+)</text>
        <dbReference type="Rhea" id="RHEA:28534"/>
        <dbReference type="ChEBI" id="CHEBI:15377"/>
        <dbReference type="ChEBI" id="CHEBI:15378"/>
        <dbReference type="ChEBI" id="CHEBI:33019"/>
        <dbReference type="ChEBI" id="CHEBI:37568"/>
        <dbReference type="ChEBI" id="CHEBI:63528"/>
        <dbReference type="EC" id="3.6.1.9"/>
    </reaction>
</comment>
<keyword evidence="3" id="KW-0546">Nucleotide metabolism</keyword>
<feature type="site" description="Important for substrate specificity" evidence="3">
    <location>
        <position position="155"/>
    </location>
</feature>